<keyword evidence="3" id="KW-1185">Reference proteome</keyword>
<comment type="cofactor">
    <cofactor evidence="1">
        <name>Fe(2+)</name>
        <dbReference type="ChEBI" id="CHEBI:29033"/>
    </cofactor>
</comment>
<dbReference type="PANTHER" id="PTHR20883">
    <property type="entry name" value="PHYTANOYL-COA DIOXYGENASE DOMAIN CONTAINING 1"/>
    <property type="match status" value="1"/>
</dbReference>
<dbReference type="PANTHER" id="PTHR20883:SF48">
    <property type="entry name" value="ECTOINE DIOXYGENASE"/>
    <property type="match status" value="1"/>
</dbReference>
<name>A0ABS9KKQ3_9BACT</name>
<dbReference type="Gene3D" id="2.60.120.620">
    <property type="entry name" value="q2cbj1_9rhob like domain"/>
    <property type="match status" value="1"/>
</dbReference>
<proteinExistence type="predicted"/>
<evidence type="ECO:0000313" key="3">
    <source>
        <dbReference type="Proteomes" id="UP001165367"/>
    </source>
</evidence>
<organism evidence="2 3">
    <name type="scientific">Terrimonas ginsenosidimutans</name>
    <dbReference type="NCBI Taxonomy" id="2908004"/>
    <lineage>
        <taxon>Bacteria</taxon>
        <taxon>Pseudomonadati</taxon>
        <taxon>Bacteroidota</taxon>
        <taxon>Chitinophagia</taxon>
        <taxon>Chitinophagales</taxon>
        <taxon>Chitinophagaceae</taxon>
        <taxon>Terrimonas</taxon>
    </lineage>
</organism>
<gene>
    <name evidence="2" type="ORF">LZZ85_01360</name>
</gene>
<accession>A0ABS9KKQ3</accession>
<dbReference type="InterPro" id="IPR008775">
    <property type="entry name" value="Phytyl_CoA_dOase-like"/>
</dbReference>
<protein>
    <submittedName>
        <fullName evidence="2">Phytanoyl-CoA dioxygenase family protein</fullName>
    </submittedName>
</protein>
<evidence type="ECO:0000256" key="1">
    <source>
        <dbReference type="ARBA" id="ARBA00001954"/>
    </source>
</evidence>
<dbReference type="Proteomes" id="UP001165367">
    <property type="component" value="Unassembled WGS sequence"/>
</dbReference>
<keyword evidence="2" id="KW-0560">Oxidoreductase</keyword>
<evidence type="ECO:0000313" key="2">
    <source>
        <dbReference type="EMBL" id="MCG2612899.1"/>
    </source>
</evidence>
<dbReference type="EMBL" id="JAKLTR010000001">
    <property type="protein sequence ID" value="MCG2612899.1"/>
    <property type="molecule type" value="Genomic_DNA"/>
</dbReference>
<comment type="caution">
    <text evidence="2">The sequence shown here is derived from an EMBL/GenBank/DDBJ whole genome shotgun (WGS) entry which is preliminary data.</text>
</comment>
<dbReference type="SUPFAM" id="SSF51197">
    <property type="entry name" value="Clavaminate synthase-like"/>
    <property type="match status" value="1"/>
</dbReference>
<dbReference type="RefSeq" id="WP_237868126.1">
    <property type="nucleotide sequence ID" value="NZ_JAKLTR010000001.1"/>
</dbReference>
<dbReference type="GO" id="GO:0051213">
    <property type="term" value="F:dioxygenase activity"/>
    <property type="evidence" value="ECO:0007669"/>
    <property type="project" value="UniProtKB-KW"/>
</dbReference>
<reference evidence="2" key="1">
    <citation type="submission" date="2022-01" db="EMBL/GenBank/DDBJ databases">
        <authorList>
            <person name="Jo J.-H."/>
            <person name="Im W.-T."/>
        </authorList>
    </citation>
    <scope>NUCLEOTIDE SEQUENCE</scope>
    <source>
        <strain evidence="2">NA20</strain>
    </source>
</reference>
<dbReference type="Pfam" id="PF05721">
    <property type="entry name" value="PhyH"/>
    <property type="match status" value="1"/>
</dbReference>
<keyword evidence="2" id="KW-0223">Dioxygenase</keyword>
<sequence length="244" mass="27867">MKAETTQSLKDQVDKDGFAVIYNVFDQSSIADLKNIINKTTANSDTFRKTADLFAIRRFLFEIPEMRTNIFTASLNNILRSLFSDHHFSSKSIYFDKPGSSNWFVAYHQDLTISVDQKIEVPGFGPWTVKPGQFAVQPPLQILENSYTFRIHLDDTNRDNGALRVIRGSHLKGINRVNGIKPDQEEEVTCEVPAGGVMIMKPLIMHASSRTVNDARRRVIHLEFCDQELPKPLKWAERLPVQFQ</sequence>